<accession>A9G411</accession>
<dbReference type="Pfam" id="PF00791">
    <property type="entry name" value="ZU5"/>
    <property type="match status" value="1"/>
</dbReference>
<proteinExistence type="predicted"/>
<dbReference type="HOGENOM" id="CLU_683156_0_0_7"/>
<feature type="region of interest" description="Disordered" evidence="1">
    <location>
        <begin position="32"/>
        <end position="79"/>
    </location>
</feature>
<gene>
    <name evidence="4" type="ordered locus">sce5656</name>
</gene>
<feature type="domain" description="ZU5" evidence="3">
    <location>
        <begin position="75"/>
        <end position="190"/>
    </location>
</feature>
<feature type="compositionally biased region" description="Gly residues" evidence="1">
    <location>
        <begin position="32"/>
        <end position="73"/>
    </location>
</feature>
<dbReference type="STRING" id="448385.sce5656"/>
<dbReference type="eggNOG" id="COG3391">
    <property type="taxonomic scope" value="Bacteria"/>
</dbReference>
<evidence type="ECO:0000256" key="2">
    <source>
        <dbReference type="SAM" id="SignalP"/>
    </source>
</evidence>
<dbReference type="AlphaFoldDB" id="A9G411"/>
<name>A9G411_SORC5</name>
<dbReference type="KEGG" id="scl:sce5656"/>
<keyword evidence="2" id="KW-0732">Signal</keyword>
<dbReference type="EMBL" id="AM746676">
    <property type="protein sequence ID" value="CAN95819.1"/>
    <property type="molecule type" value="Genomic_DNA"/>
</dbReference>
<evidence type="ECO:0000256" key="1">
    <source>
        <dbReference type="SAM" id="MobiDB-lite"/>
    </source>
</evidence>
<dbReference type="PROSITE" id="PS51145">
    <property type="entry name" value="ZU5"/>
    <property type="match status" value="1"/>
</dbReference>
<dbReference type="PROSITE" id="PS51257">
    <property type="entry name" value="PROKAR_LIPOPROTEIN"/>
    <property type="match status" value="1"/>
</dbReference>
<sequence length="500" mass="51138">MTRTSFVVLACAAAALSSASCEGTDKGNRATGGGDMGSGAAGGGGTGSGTTGSGDGSGGAIGGGSTSGTGAQPGAGEQLSVDAQGGTFTADDGFTIEVPPGAVNENTVISIQRIDEAPEGAVGPMYVLGPEGLTFERPITLTLPITVELRAELGESAVLGAYGFTAQEGSDDFAPLARHDVSRDSVVTETDRLSRIYPGMILATPMASLHRYPSALAADESFLYFASGGTEDVATGDNNDGFIYRVRLGTAEAEAMIPADPDPKALWVNDSHVYWASGGDDDPVIPSALRRVDKATLEVETLAQIGYVVSVIGDASAIYFGDGDGENLFTMPLDGGEPVVLASGAGRPAYLAQDAQNLYWTGGAATNKVYKVAKGGGEVTVIADNEAEPAGIAVDAAFVYWANAGDGGVFKAPIAGGQKTLIHRGDSMAGLALRGSTLFSTDTRGNRSVNAHDLESNRTVLLAFGQPVPWRVIAPEGQGVFWSNAGDYRYQGQVASYVAP</sequence>
<reference evidence="4 5" key="1">
    <citation type="journal article" date="2007" name="Nat. Biotechnol.">
        <title>Complete genome sequence of the myxobacterium Sorangium cellulosum.</title>
        <authorList>
            <person name="Schneiker S."/>
            <person name="Perlova O."/>
            <person name="Kaiser O."/>
            <person name="Gerth K."/>
            <person name="Alici A."/>
            <person name="Altmeyer M.O."/>
            <person name="Bartels D."/>
            <person name="Bekel T."/>
            <person name="Beyer S."/>
            <person name="Bode E."/>
            <person name="Bode H.B."/>
            <person name="Bolten C.J."/>
            <person name="Choudhuri J.V."/>
            <person name="Doss S."/>
            <person name="Elnakady Y.A."/>
            <person name="Frank B."/>
            <person name="Gaigalat L."/>
            <person name="Goesmann A."/>
            <person name="Groeger C."/>
            <person name="Gross F."/>
            <person name="Jelsbak L."/>
            <person name="Jelsbak L."/>
            <person name="Kalinowski J."/>
            <person name="Kegler C."/>
            <person name="Knauber T."/>
            <person name="Konietzny S."/>
            <person name="Kopp M."/>
            <person name="Krause L."/>
            <person name="Krug D."/>
            <person name="Linke B."/>
            <person name="Mahmud T."/>
            <person name="Martinez-Arias R."/>
            <person name="McHardy A.C."/>
            <person name="Merai M."/>
            <person name="Meyer F."/>
            <person name="Mormann S."/>
            <person name="Munoz-Dorado J."/>
            <person name="Perez J."/>
            <person name="Pradella S."/>
            <person name="Rachid S."/>
            <person name="Raddatz G."/>
            <person name="Rosenau F."/>
            <person name="Rueckert C."/>
            <person name="Sasse F."/>
            <person name="Scharfe M."/>
            <person name="Schuster S.C."/>
            <person name="Suen G."/>
            <person name="Treuner-Lange A."/>
            <person name="Velicer G.J."/>
            <person name="Vorholter F.-J."/>
            <person name="Weissman K.J."/>
            <person name="Welch R.D."/>
            <person name="Wenzel S.C."/>
            <person name="Whitworth D.E."/>
            <person name="Wilhelm S."/>
            <person name="Wittmann C."/>
            <person name="Bloecker H."/>
            <person name="Puehler A."/>
            <person name="Mueller R."/>
        </authorList>
    </citation>
    <scope>NUCLEOTIDE SEQUENCE [LARGE SCALE GENOMIC DNA]</scope>
    <source>
        <strain evidence="5">So ce56</strain>
    </source>
</reference>
<dbReference type="Proteomes" id="UP000002139">
    <property type="component" value="Chromosome"/>
</dbReference>
<dbReference type="Pfam" id="PF16472">
    <property type="entry name" value="DUF5050"/>
    <property type="match status" value="1"/>
</dbReference>
<evidence type="ECO:0000259" key="3">
    <source>
        <dbReference type="PROSITE" id="PS51145"/>
    </source>
</evidence>
<organism evidence="4 5">
    <name type="scientific">Sorangium cellulosum (strain So ce56)</name>
    <name type="common">Polyangium cellulosum (strain So ce56)</name>
    <dbReference type="NCBI Taxonomy" id="448385"/>
    <lineage>
        <taxon>Bacteria</taxon>
        <taxon>Pseudomonadati</taxon>
        <taxon>Myxococcota</taxon>
        <taxon>Polyangia</taxon>
        <taxon>Polyangiales</taxon>
        <taxon>Polyangiaceae</taxon>
        <taxon>Sorangium</taxon>
    </lineage>
</organism>
<dbReference type="InterPro" id="IPR032485">
    <property type="entry name" value="LRP1-like_beta_prop"/>
</dbReference>
<dbReference type="Gene3D" id="2.120.10.30">
    <property type="entry name" value="TolB, C-terminal domain"/>
    <property type="match status" value="1"/>
</dbReference>
<dbReference type="Gene3D" id="2.60.220.30">
    <property type="match status" value="1"/>
</dbReference>
<feature type="signal peptide" evidence="2">
    <location>
        <begin position="1"/>
        <end position="19"/>
    </location>
</feature>
<evidence type="ECO:0000313" key="5">
    <source>
        <dbReference type="Proteomes" id="UP000002139"/>
    </source>
</evidence>
<keyword evidence="5" id="KW-1185">Reference proteome</keyword>
<dbReference type="InterPro" id="IPR011042">
    <property type="entry name" value="6-blade_b-propeller_TolB-like"/>
</dbReference>
<dbReference type="SUPFAM" id="SSF63825">
    <property type="entry name" value="YWTD domain"/>
    <property type="match status" value="1"/>
</dbReference>
<dbReference type="BioCyc" id="SCEL448385:SCE_RS29060-MONOMER"/>
<dbReference type="RefSeq" id="WP_012238284.1">
    <property type="nucleotide sequence ID" value="NC_010162.1"/>
</dbReference>
<feature type="chain" id="PRO_5002735768" evidence="2">
    <location>
        <begin position="20"/>
        <end position="500"/>
    </location>
</feature>
<protein>
    <submittedName>
        <fullName evidence="4">Secreted protein</fullName>
    </submittedName>
</protein>
<dbReference type="InterPro" id="IPR000906">
    <property type="entry name" value="ZU5_dom"/>
</dbReference>
<evidence type="ECO:0000313" key="4">
    <source>
        <dbReference type="EMBL" id="CAN95819.1"/>
    </source>
</evidence>